<reference evidence="1 2" key="1">
    <citation type="submission" date="2021-01" db="EMBL/GenBank/DDBJ databases">
        <title>Biogeographic distribution of Paracoccus.</title>
        <authorList>
            <person name="Hollensteiner J."/>
            <person name="Leineberger J."/>
            <person name="Brinkhoff T."/>
            <person name="Daniel R."/>
        </authorList>
    </citation>
    <scope>NUCLEOTIDE SEQUENCE [LARGE SCALE GENOMIC DNA]</scope>
    <source>
        <strain evidence="1 2">KCTC 22803</strain>
    </source>
</reference>
<dbReference type="Gene3D" id="1.10.3700.10">
    <property type="entry name" value="AGR C 984p-like"/>
    <property type="match status" value="1"/>
</dbReference>
<accession>A0ABY7SH62</accession>
<dbReference type="InterPro" id="IPR010626">
    <property type="entry name" value="DUF1217"/>
</dbReference>
<dbReference type="InterPro" id="IPR023157">
    <property type="entry name" value="AGR-C-984p-like_sf"/>
</dbReference>
<dbReference type="Proteomes" id="UP001219349">
    <property type="component" value="Chromosome"/>
</dbReference>
<dbReference type="RefSeq" id="WP_271884058.1">
    <property type="nucleotide sequence ID" value="NZ_CP067136.1"/>
</dbReference>
<dbReference type="SUPFAM" id="SSF158837">
    <property type="entry name" value="AGR C 984p-like"/>
    <property type="match status" value="1"/>
</dbReference>
<dbReference type="Pfam" id="PF06748">
    <property type="entry name" value="DUF1217"/>
    <property type="match status" value="1"/>
</dbReference>
<dbReference type="EMBL" id="CP067136">
    <property type="protein sequence ID" value="WCR06347.1"/>
    <property type="molecule type" value="Genomic_DNA"/>
</dbReference>
<proteinExistence type="predicted"/>
<organism evidence="1 2">
    <name type="scientific">Paracoccus fistulariae</name>
    <dbReference type="NCBI Taxonomy" id="658446"/>
    <lineage>
        <taxon>Bacteria</taxon>
        <taxon>Pseudomonadati</taxon>
        <taxon>Pseudomonadota</taxon>
        <taxon>Alphaproteobacteria</taxon>
        <taxon>Rhodobacterales</taxon>
        <taxon>Paracoccaceae</taxon>
        <taxon>Paracoccus</taxon>
    </lineage>
</organism>
<gene>
    <name evidence="1" type="ORF">JHX87_12680</name>
</gene>
<sequence length="259" mass="28835">MTMSLSVGLGGIAGWKILQRTEARQLERIANDPVVQRDTTYFRDKISGGISAADIVNDYRMLSVALGAFGLEDDIANKAFIRKVLESDLSDEKSLVNRLSDKRYLRLAQAFQLGNPDTDKTALGASISDAYLQREYERRVGESDESLRLALNARRELQQFSGRDSSSKTLWFEVLGNPPLREVFEGAFGFGDSYGKLSIDRQLEEFTKGSERYLGSSEFADITNEISIDKIISNYLARSQISSGTVQNRYSSALALLTT</sequence>
<evidence type="ECO:0000313" key="1">
    <source>
        <dbReference type="EMBL" id="WCR06347.1"/>
    </source>
</evidence>
<name>A0ABY7SH62_9RHOB</name>
<evidence type="ECO:0000313" key="2">
    <source>
        <dbReference type="Proteomes" id="UP001219349"/>
    </source>
</evidence>
<protein>
    <submittedName>
        <fullName evidence="1">DUF1217 domain-containing protein</fullName>
    </submittedName>
</protein>
<keyword evidence="2" id="KW-1185">Reference proteome</keyword>